<dbReference type="CDD" id="cd17723">
    <property type="entry name" value="BRCT_Rad4_rpt4"/>
    <property type="match status" value="1"/>
</dbReference>
<dbReference type="Pfam" id="PF12738">
    <property type="entry name" value="PTCB-BRCT"/>
    <property type="match status" value="3"/>
</dbReference>
<feature type="compositionally biased region" description="Polar residues" evidence="2">
    <location>
        <begin position="555"/>
        <end position="565"/>
    </location>
</feature>
<protein>
    <recommendedName>
        <fullName evidence="3">BRCT domain-containing protein</fullName>
    </recommendedName>
</protein>
<dbReference type="AlphaFoldDB" id="A0A1R3RF33"/>
<evidence type="ECO:0000313" key="5">
    <source>
        <dbReference type="Proteomes" id="UP000188318"/>
    </source>
</evidence>
<keyword evidence="5" id="KW-1185">Reference proteome</keyword>
<dbReference type="InterPro" id="IPR001357">
    <property type="entry name" value="BRCT_dom"/>
</dbReference>
<dbReference type="InterPro" id="IPR059215">
    <property type="entry name" value="BRCT2_TopBP1-like"/>
</dbReference>
<dbReference type="PANTHER" id="PTHR13561">
    <property type="entry name" value="DNA REPLICATION REGULATOR DPB11-RELATED"/>
    <property type="match status" value="1"/>
</dbReference>
<dbReference type="GO" id="GO:0033314">
    <property type="term" value="P:mitotic DNA replication checkpoint signaling"/>
    <property type="evidence" value="ECO:0007669"/>
    <property type="project" value="TreeGrafter"/>
</dbReference>
<dbReference type="CDD" id="cd17731">
    <property type="entry name" value="BRCT_TopBP1_rpt2_like"/>
    <property type="match status" value="1"/>
</dbReference>
<dbReference type="OMA" id="FATQWNI"/>
<feature type="compositionally biased region" description="Basic and acidic residues" evidence="2">
    <location>
        <begin position="256"/>
        <end position="265"/>
    </location>
</feature>
<sequence length="788" mass="87931">MAEKETSNKERPLAGVVLCFTSILPEQRSELAIVASQMGATHKFDLTSDVTHLLIGEVNTPKYKFVARERADVTVLKPEWVEAVRQSWMQGGDTDIRALEDQYKFPTFAGLSICITGFEDMSLRNHIQDTVTAHGAEFRKDLTKTISHLIARNTEGEKYKFATQWGIKIVTLKWFSDSLERGMVLEETLYHPLLPEEQQGAGAWNRSLPAPKPKAPENENPSNSRPRKLRRIASAKLGDQNEGIWGDIVGTGFDSSEPKRPRESQQRSQSLIKSASILQESRSFASETTFADVQEPRPQPSEPAVERRGGFLDGCYFFIHGFSSKQTNVLRDHLAFNGARLVDSMSEFSRPDIPKRGHGLYTIVPYKMPRAQVPSTDDLAFECEIVTDMWLERCLDAKTLVPPESHVANTPVPSFPIKGLAGMKVCSTGFSRIDLLHLSKLVNLIGATYHEYLTPTASILICNGSGSVNPDKLRHTQEWGVPAVSADWLWTSIRTEQKQPVDPYLIQKQPTQNGKSLESRAGSRPEQQQPQHPPPNSNEHPTHSRPRHEPEQLKPSITRTHNTSYTDSKPTSKSSPTKDPNPELKPSPTITTSSPLKRKISDQPSTSTISTAQSALKQAVSGLLKHAPSTSGPDDRPRDRPRGRRPLLGRAPSSLDHPKHFSFSRASSIDTLNEDGCGSALDSIPNSNTNTTTDRNPYSSRYEYHYPEHGIYPDEDEENDAPAMTQLDYEDPDAVAMREKFLHQAGKLVEKKKSTDMVAEGRLVPGLENEIWSTGRRTRNTNKVLDDI</sequence>
<keyword evidence="1" id="KW-0677">Repeat</keyword>
<feature type="region of interest" description="Disordered" evidence="2">
    <location>
        <begin position="248"/>
        <end position="272"/>
    </location>
</feature>
<feature type="domain" description="BRCT" evidence="3">
    <location>
        <begin position="103"/>
        <end position="192"/>
    </location>
</feature>
<dbReference type="EMBL" id="KV907505">
    <property type="protein sequence ID" value="OOF93088.1"/>
    <property type="molecule type" value="Genomic_DNA"/>
</dbReference>
<dbReference type="Proteomes" id="UP000188318">
    <property type="component" value="Unassembled WGS sequence"/>
</dbReference>
<feature type="compositionally biased region" description="Polar residues" evidence="2">
    <location>
        <begin position="602"/>
        <end position="616"/>
    </location>
</feature>
<name>A0A1R3RF33_ASPC5</name>
<dbReference type="GO" id="GO:0006270">
    <property type="term" value="P:DNA replication initiation"/>
    <property type="evidence" value="ECO:0007669"/>
    <property type="project" value="TreeGrafter"/>
</dbReference>
<dbReference type="Gene3D" id="3.40.50.10190">
    <property type="entry name" value="BRCT domain"/>
    <property type="match status" value="4"/>
</dbReference>
<dbReference type="SMART" id="SM00292">
    <property type="entry name" value="BRCT"/>
    <property type="match status" value="4"/>
</dbReference>
<dbReference type="SUPFAM" id="SSF52113">
    <property type="entry name" value="BRCT domain"/>
    <property type="match status" value="4"/>
</dbReference>
<evidence type="ECO:0000313" key="4">
    <source>
        <dbReference type="EMBL" id="OOF93088.1"/>
    </source>
</evidence>
<dbReference type="VEuPathDB" id="FungiDB:ASPCADRAFT_517280"/>
<feature type="compositionally biased region" description="Low complexity" evidence="2">
    <location>
        <begin position="566"/>
        <end position="578"/>
    </location>
</feature>
<evidence type="ECO:0000259" key="3">
    <source>
        <dbReference type="PROSITE" id="PS50172"/>
    </source>
</evidence>
<feature type="region of interest" description="Disordered" evidence="2">
    <location>
        <begin position="501"/>
        <end position="661"/>
    </location>
</feature>
<evidence type="ECO:0000256" key="2">
    <source>
        <dbReference type="SAM" id="MobiDB-lite"/>
    </source>
</evidence>
<dbReference type="GO" id="GO:0007095">
    <property type="term" value="P:mitotic G2 DNA damage checkpoint signaling"/>
    <property type="evidence" value="ECO:0007669"/>
    <property type="project" value="TreeGrafter"/>
</dbReference>
<dbReference type="STRING" id="602072.A0A1R3RF33"/>
<feature type="region of interest" description="Disordered" evidence="2">
    <location>
        <begin position="285"/>
        <end position="306"/>
    </location>
</feature>
<dbReference type="PROSITE" id="PS50172">
    <property type="entry name" value="BRCT"/>
    <property type="match status" value="4"/>
</dbReference>
<reference evidence="5" key="1">
    <citation type="journal article" date="2017" name="Genome Biol.">
        <title>Comparative genomics reveals high biological diversity and specific adaptations in the industrially and medically important fungal genus Aspergillus.</title>
        <authorList>
            <person name="de Vries R.P."/>
            <person name="Riley R."/>
            <person name="Wiebenga A."/>
            <person name="Aguilar-Osorio G."/>
            <person name="Amillis S."/>
            <person name="Uchima C.A."/>
            <person name="Anderluh G."/>
            <person name="Asadollahi M."/>
            <person name="Askin M."/>
            <person name="Barry K."/>
            <person name="Battaglia E."/>
            <person name="Bayram O."/>
            <person name="Benocci T."/>
            <person name="Braus-Stromeyer S.A."/>
            <person name="Caldana C."/>
            <person name="Canovas D."/>
            <person name="Cerqueira G.C."/>
            <person name="Chen F."/>
            <person name="Chen W."/>
            <person name="Choi C."/>
            <person name="Clum A."/>
            <person name="Dos Santos R.A."/>
            <person name="Damasio A.R."/>
            <person name="Diallinas G."/>
            <person name="Emri T."/>
            <person name="Fekete E."/>
            <person name="Flipphi M."/>
            <person name="Freyberg S."/>
            <person name="Gallo A."/>
            <person name="Gournas C."/>
            <person name="Habgood R."/>
            <person name="Hainaut M."/>
            <person name="Harispe M.L."/>
            <person name="Henrissat B."/>
            <person name="Hilden K.S."/>
            <person name="Hope R."/>
            <person name="Hossain A."/>
            <person name="Karabika E."/>
            <person name="Karaffa L."/>
            <person name="Karanyi Z."/>
            <person name="Krasevec N."/>
            <person name="Kuo A."/>
            <person name="Kusch H."/>
            <person name="LaButti K."/>
            <person name="Lagendijk E.L."/>
            <person name="Lapidus A."/>
            <person name="Levasseur A."/>
            <person name="Lindquist E."/>
            <person name="Lipzen A."/>
            <person name="Logrieco A.F."/>
            <person name="MacCabe A."/>
            <person name="Maekelae M.R."/>
            <person name="Malavazi I."/>
            <person name="Melin P."/>
            <person name="Meyer V."/>
            <person name="Mielnichuk N."/>
            <person name="Miskei M."/>
            <person name="Molnar A.P."/>
            <person name="Mule G."/>
            <person name="Ngan C.Y."/>
            <person name="Orejas M."/>
            <person name="Orosz E."/>
            <person name="Ouedraogo J.P."/>
            <person name="Overkamp K.M."/>
            <person name="Park H.-S."/>
            <person name="Perrone G."/>
            <person name="Piumi F."/>
            <person name="Punt P.J."/>
            <person name="Ram A.F."/>
            <person name="Ramon A."/>
            <person name="Rauscher S."/>
            <person name="Record E."/>
            <person name="Riano-Pachon D.M."/>
            <person name="Robert V."/>
            <person name="Roehrig J."/>
            <person name="Ruller R."/>
            <person name="Salamov A."/>
            <person name="Salih N.S."/>
            <person name="Samson R.A."/>
            <person name="Sandor E."/>
            <person name="Sanguinetti M."/>
            <person name="Schuetze T."/>
            <person name="Sepcic K."/>
            <person name="Shelest E."/>
            <person name="Sherlock G."/>
            <person name="Sophianopoulou V."/>
            <person name="Squina F.M."/>
            <person name="Sun H."/>
            <person name="Susca A."/>
            <person name="Todd R.B."/>
            <person name="Tsang A."/>
            <person name="Unkles S.E."/>
            <person name="van de Wiele N."/>
            <person name="van Rossen-Uffink D."/>
            <person name="Oliveira J.V."/>
            <person name="Vesth T.C."/>
            <person name="Visser J."/>
            <person name="Yu J.-H."/>
            <person name="Zhou M."/>
            <person name="Andersen M.R."/>
            <person name="Archer D.B."/>
            <person name="Baker S.E."/>
            <person name="Benoit I."/>
            <person name="Brakhage A.A."/>
            <person name="Braus G.H."/>
            <person name="Fischer R."/>
            <person name="Frisvad J.C."/>
            <person name="Goldman G.H."/>
            <person name="Houbraken J."/>
            <person name="Oakley B."/>
            <person name="Pocsi I."/>
            <person name="Scazzocchio C."/>
            <person name="Seiboth B."/>
            <person name="vanKuyk P.A."/>
            <person name="Wortman J."/>
            <person name="Dyer P.S."/>
            <person name="Grigoriev I.V."/>
        </authorList>
    </citation>
    <scope>NUCLEOTIDE SEQUENCE [LARGE SCALE GENOMIC DNA]</scope>
    <source>
        <strain evidence="5">ITEM 5010</strain>
    </source>
</reference>
<feature type="domain" description="BRCT" evidence="3">
    <location>
        <begin position="307"/>
        <end position="408"/>
    </location>
</feature>
<feature type="domain" description="BRCT" evidence="3">
    <location>
        <begin position="420"/>
        <end position="506"/>
    </location>
</feature>
<proteinExistence type="predicted"/>
<dbReference type="CDD" id="cd17740">
    <property type="entry name" value="BRCT_Rad4_rpt1"/>
    <property type="match status" value="1"/>
</dbReference>
<dbReference type="CDD" id="cd18433">
    <property type="entry name" value="BRCT_Rad4_rpt3"/>
    <property type="match status" value="1"/>
</dbReference>
<feature type="domain" description="BRCT" evidence="3">
    <location>
        <begin position="8"/>
        <end position="81"/>
    </location>
</feature>
<dbReference type="InterPro" id="IPR036420">
    <property type="entry name" value="BRCT_dom_sf"/>
</dbReference>
<organism evidence="4 5">
    <name type="scientific">Aspergillus carbonarius (strain ITEM 5010)</name>
    <dbReference type="NCBI Taxonomy" id="602072"/>
    <lineage>
        <taxon>Eukaryota</taxon>
        <taxon>Fungi</taxon>
        <taxon>Dikarya</taxon>
        <taxon>Ascomycota</taxon>
        <taxon>Pezizomycotina</taxon>
        <taxon>Eurotiomycetes</taxon>
        <taxon>Eurotiomycetidae</taxon>
        <taxon>Eurotiales</taxon>
        <taxon>Aspergillaceae</taxon>
        <taxon>Aspergillus</taxon>
        <taxon>Aspergillus subgen. Circumdati</taxon>
    </lineage>
</organism>
<accession>A0A1R3RF33</accession>
<gene>
    <name evidence="4" type="ORF">ASPCADRAFT_517280</name>
</gene>
<evidence type="ECO:0000256" key="1">
    <source>
        <dbReference type="ARBA" id="ARBA00022737"/>
    </source>
</evidence>
<dbReference type="PANTHER" id="PTHR13561:SF20">
    <property type="entry name" value="DNA TOPOISOMERASE 2-BINDING PROTEIN 1"/>
    <property type="match status" value="1"/>
</dbReference>
<feature type="compositionally biased region" description="Polar residues" evidence="2">
    <location>
        <begin position="684"/>
        <end position="699"/>
    </location>
</feature>
<feature type="region of interest" description="Disordered" evidence="2">
    <location>
        <begin position="203"/>
        <end position="228"/>
    </location>
</feature>
<feature type="region of interest" description="Disordered" evidence="2">
    <location>
        <begin position="680"/>
        <end position="700"/>
    </location>
</feature>